<dbReference type="InterPro" id="IPR008948">
    <property type="entry name" value="L-Aspartase-like"/>
</dbReference>
<evidence type="ECO:0000313" key="6">
    <source>
        <dbReference type="EMBL" id="OGG65789.1"/>
    </source>
</evidence>
<dbReference type="SUPFAM" id="SSF48557">
    <property type="entry name" value="L-aspartase-like"/>
    <property type="match status" value="1"/>
</dbReference>
<dbReference type="InterPro" id="IPR024083">
    <property type="entry name" value="Fumarase/histidase_N"/>
</dbReference>
<keyword evidence="3" id="KW-0055">Arginine biosynthesis</keyword>
<dbReference type="Pfam" id="PF00206">
    <property type="entry name" value="Lyase_1"/>
    <property type="match status" value="1"/>
</dbReference>
<dbReference type="UniPathway" id="UPA00068">
    <property type="reaction ID" value="UER00114"/>
</dbReference>
<evidence type="ECO:0000256" key="3">
    <source>
        <dbReference type="ARBA" id="ARBA00022571"/>
    </source>
</evidence>
<dbReference type="EC" id="4.3.2.1" evidence="2 4"/>
<dbReference type="InterPro" id="IPR000362">
    <property type="entry name" value="Fumarate_lyase_fam"/>
</dbReference>
<organism evidence="6 7">
    <name type="scientific">Candidatus Kaiserbacteria bacterium RIFCSPHIGHO2_02_FULL_55_20</name>
    <dbReference type="NCBI Taxonomy" id="1798497"/>
    <lineage>
        <taxon>Bacteria</taxon>
        <taxon>Candidatus Kaiseribacteriota</taxon>
    </lineage>
</organism>
<feature type="domain" description="Fumarate lyase N-terminal" evidence="5">
    <location>
        <begin position="27"/>
        <end position="302"/>
    </location>
</feature>
<dbReference type="STRING" id="1798497.A3D71_01825"/>
<dbReference type="PANTHER" id="PTHR43814:SF1">
    <property type="entry name" value="ARGININOSUCCINATE LYASE"/>
    <property type="match status" value="1"/>
</dbReference>
<evidence type="ECO:0000313" key="7">
    <source>
        <dbReference type="Proteomes" id="UP000177652"/>
    </source>
</evidence>
<dbReference type="PROSITE" id="PS00163">
    <property type="entry name" value="FUMARATE_LYASES"/>
    <property type="match status" value="1"/>
</dbReference>
<dbReference type="PRINTS" id="PR00145">
    <property type="entry name" value="ARGSUCLYASE"/>
</dbReference>
<dbReference type="Gene3D" id="1.10.275.10">
    <property type="entry name" value="Fumarase/aspartase (N-terminal domain)"/>
    <property type="match status" value="1"/>
</dbReference>
<dbReference type="InterPro" id="IPR020557">
    <property type="entry name" value="Fumarate_lyase_CS"/>
</dbReference>
<dbReference type="AlphaFoldDB" id="A0A1F6DWH7"/>
<dbReference type="GO" id="GO:0004056">
    <property type="term" value="F:argininosuccinate lyase activity"/>
    <property type="evidence" value="ECO:0007669"/>
    <property type="project" value="UniProtKB-UniRule"/>
</dbReference>
<accession>A0A1F6DWH7</accession>
<reference evidence="6 7" key="1">
    <citation type="journal article" date="2016" name="Nat. Commun.">
        <title>Thousands of microbial genomes shed light on interconnected biogeochemical processes in an aquifer system.</title>
        <authorList>
            <person name="Anantharaman K."/>
            <person name="Brown C.T."/>
            <person name="Hug L.A."/>
            <person name="Sharon I."/>
            <person name="Castelle C.J."/>
            <person name="Probst A.J."/>
            <person name="Thomas B.C."/>
            <person name="Singh A."/>
            <person name="Wilkins M.J."/>
            <person name="Karaoz U."/>
            <person name="Brodie E.L."/>
            <person name="Williams K.H."/>
            <person name="Hubbard S.S."/>
            <person name="Banfield J.F."/>
        </authorList>
    </citation>
    <scope>NUCLEOTIDE SEQUENCE [LARGE SCALE GENOMIC DNA]</scope>
</reference>
<dbReference type="Gene3D" id="1.20.200.10">
    <property type="entry name" value="Fumarase/aspartase (Central domain)"/>
    <property type="match status" value="1"/>
</dbReference>
<keyword evidence="3" id="KW-0028">Amino-acid biosynthesis</keyword>
<evidence type="ECO:0000256" key="2">
    <source>
        <dbReference type="ARBA" id="ARBA00012338"/>
    </source>
</evidence>
<dbReference type="Gene3D" id="1.10.40.30">
    <property type="entry name" value="Fumarase/aspartase (C-terminal domain)"/>
    <property type="match status" value="1"/>
</dbReference>
<dbReference type="GO" id="GO:0042450">
    <property type="term" value="P:L-arginine biosynthetic process via ornithine"/>
    <property type="evidence" value="ECO:0007669"/>
    <property type="project" value="UniProtKB-UniRule"/>
</dbReference>
<evidence type="ECO:0000259" key="5">
    <source>
        <dbReference type="Pfam" id="PF00206"/>
    </source>
</evidence>
<dbReference type="InterPro" id="IPR009049">
    <property type="entry name" value="Argininosuccinate_lyase"/>
</dbReference>
<protein>
    <recommendedName>
        <fullName evidence="2 4">Argininosuccinate lyase</fullName>
        <ecNumber evidence="2 4">4.3.2.1</ecNumber>
    </recommendedName>
</protein>
<dbReference type="NCBIfam" id="TIGR00838">
    <property type="entry name" value="argH"/>
    <property type="match status" value="1"/>
</dbReference>
<keyword evidence="6" id="KW-0456">Lyase</keyword>
<proteinExistence type="predicted"/>
<dbReference type="GO" id="GO:0005829">
    <property type="term" value="C:cytosol"/>
    <property type="evidence" value="ECO:0007669"/>
    <property type="project" value="TreeGrafter"/>
</dbReference>
<dbReference type="InterPro" id="IPR022761">
    <property type="entry name" value="Fumarate_lyase_N"/>
</dbReference>
<sequence length="429" mass="47057">MAKLWNKTGTKLHPAVEKYTAGTDYLLDMELMPFDIIASAAHAKGLKKIGILNATELIQVLKSLDSLKKKWKLGKVKITQADEDCHTVIENYLVAVCGDAGKKIHTGRSRNDQVLVATRLYMKTHLIKLRKSCLELAGVFVKIAEKYERIPMPGYSHTEQAMLTTVGHYFAAYAESLLDDADLLAAVAQHIDKNPLGSAAGFGTSIPVDRKFTTKEVGFTNVQINSLYCQNSRGKFESVYMEALTQVMLTLGKFANDMLLFTSQEFDYFAVDPSLTTGSSIMPHKHNLDALEIMRGQVSVVVANQLMVKDIAKNLVSGYNRDGQLMKKPLFESTKTVAESLEAAGVVLAGLEPKPESIRAKIHPGIFTADIANAMVVKEGMPFRDAYKKAAGMDAGDVDLKKNIAGKKSLGAPGNLDLAAYRRRIRKAV</sequence>
<gene>
    <name evidence="6" type="ORF">A3D71_01825</name>
</gene>
<dbReference type="PANTHER" id="PTHR43814">
    <property type="entry name" value="ARGININOSUCCINATE LYASE"/>
    <property type="match status" value="1"/>
</dbReference>
<evidence type="ECO:0000256" key="4">
    <source>
        <dbReference type="NCBIfam" id="TIGR00838"/>
    </source>
</evidence>
<name>A0A1F6DWH7_9BACT</name>
<dbReference type="PRINTS" id="PR00149">
    <property type="entry name" value="FUMRATELYASE"/>
</dbReference>
<dbReference type="EMBL" id="MFLK01000030">
    <property type="protein sequence ID" value="OGG65789.1"/>
    <property type="molecule type" value="Genomic_DNA"/>
</dbReference>
<comment type="caution">
    <text evidence="6">The sequence shown here is derived from an EMBL/GenBank/DDBJ whole genome shotgun (WGS) entry which is preliminary data.</text>
</comment>
<comment type="pathway">
    <text evidence="1">Amino-acid biosynthesis; L-arginine biosynthesis; L-arginine from L-ornithine and carbamoyl phosphate: step 3/3.</text>
</comment>
<dbReference type="Proteomes" id="UP000177652">
    <property type="component" value="Unassembled WGS sequence"/>
</dbReference>
<evidence type="ECO:0000256" key="1">
    <source>
        <dbReference type="ARBA" id="ARBA00004941"/>
    </source>
</evidence>